<sequence length="175" mass="19523">MAVTSGKCFHINGFTGILDGTSLCLSPSASSDNSFSSNNPSLKKILNLTDQNLAAALYSVTSPTILPYILTLIQYHDIWATLEHRLQATTRSRIIQLKNELHHLSKGEKSITQYLLDLKSKVVAIQAADNTIDHEDVILYTLNRLPSSYQSFKMAIRTNLQPLKLDDLYILLCSE</sequence>
<evidence type="ECO:0000313" key="2">
    <source>
        <dbReference type="Proteomes" id="UP000829196"/>
    </source>
</evidence>
<reference evidence="1" key="1">
    <citation type="journal article" date="2022" name="Front. Genet.">
        <title>Chromosome-Scale Assembly of the Dendrobium nobile Genome Provides Insights Into the Molecular Mechanism of the Biosynthesis of the Medicinal Active Ingredient of Dendrobium.</title>
        <authorList>
            <person name="Xu Q."/>
            <person name="Niu S.-C."/>
            <person name="Li K.-L."/>
            <person name="Zheng P.-J."/>
            <person name="Zhang X.-J."/>
            <person name="Jia Y."/>
            <person name="Liu Y."/>
            <person name="Niu Y.-X."/>
            <person name="Yu L.-H."/>
            <person name="Chen D.-F."/>
            <person name="Zhang G.-Q."/>
        </authorList>
    </citation>
    <scope>NUCLEOTIDE SEQUENCE</scope>
    <source>
        <tissue evidence="1">Leaf</tissue>
    </source>
</reference>
<evidence type="ECO:0000313" key="1">
    <source>
        <dbReference type="EMBL" id="KAI0507926.1"/>
    </source>
</evidence>
<dbReference type="OrthoDB" id="693186at2759"/>
<protein>
    <recommendedName>
        <fullName evidence="3">Retrovirus-related Pol polyprotein from transposon TNT 1-94</fullName>
    </recommendedName>
</protein>
<organism evidence="1 2">
    <name type="scientific">Dendrobium nobile</name>
    <name type="common">Orchid</name>
    <dbReference type="NCBI Taxonomy" id="94219"/>
    <lineage>
        <taxon>Eukaryota</taxon>
        <taxon>Viridiplantae</taxon>
        <taxon>Streptophyta</taxon>
        <taxon>Embryophyta</taxon>
        <taxon>Tracheophyta</taxon>
        <taxon>Spermatophyta</taxon>
        <taxon>Magnoliopsida</taxon>
        <taxon>Liliopsida</taxon>
        <taxon>Asparagales</taxon>
        <taxon>Orchidaceae</taxon>
        <taxon>Epidendroideae</taxon>
        <taxon>Malaxideae</taxon>
        <taxon>Dendrobiinae</taxon>
        <taxon>Dendrobium</taxon>
    </lineage>
</organism>
<dbReference type="Proteomes" id="UP000829196">
    <property type="component" value="Unassembled WGS sequence"/>
</dbReference>
<accession>A0A8T3BBW3</accession>
<proteinExistence type="predicted"/>
<gene>
    <name evidence="1" type="ORF">KFK09_014054</name>
</gene>
<dbReference type="PANTHER" id="PTHR47481:SF22">
    <property type="entry name" value="RETROTRANSPOSON GAG DOMAIN-CONTAINING PROTEIN"/>
    <property type="match status" value="1"/>
</dbReference>
<dbReference type="Pfam" id="PF14223">
    <property type="entry name" value="Retrotran_gag_2"/>
    <property type="match status" value="1"/>
</dbReference>
<comment type="caution">
    <text evidence="1">The sequence shown here is derived from an EMBL/GenBank/DDBJ whole genome shotgun (WGS) entry which is preliminary data.</text>
</comment>
<dbReference type="EMBL" id="JAGYWB010000010">
    <property type="protein sequence ID" value="KAI0507926.1"/>
    <property type="molecule type" value="Genomic_DNA"/>
</dbReference>
<dbReference type="PANTHER" id="PTHR47481">
    <property type="match status" value="1"/>
</dbReference>
<keyword evidence="2" id="KW-1185">Reference proteome</keyword>
<dbReference type="AlphaFoldDB" id="A0A8T3BBW3"/>
<name>A0A8T3BBW3_DENNO</name>
<evidence type="ECO:0008006" key="3">
    <source>
        <dbReference type="Google" id="ProtNLM"/>
    </source>
</evidence>